<evidence type="ECO:0000313" key="1">
    <source>
        <dbReference type="EMBL" id="KAA3528025.1"/>
    </source>
</evidence>
<protein>
    <submittedName>
        <fullName evidence="2 6">Acetoacetate decarboxylase</fullName>
    </submittedName>
</protein>
<dbReference type="GeneID" id="60680301"/>
<dbReference type="Proteomes" id="UP000179454">
    <property type="component" value="Unassembled WGS sequence"/>
</dbReference>
<dbReference type="SUPFAM" id="SSF160104">
    <property type="entry name" value="Acetoacetate decarboxylase-like"/>
    <property type="match status" value="1"/>
</dbReference>
<reference evidence="2" key="4">
    <citation type="submission" date="2020-11" db="EMBL/GenBank/DDBJ databases">
        <title>Agrobacterium vitis strain K377 genome.</title>
        <authorList>
            <person name="Xi H."/>
        </authorList>
    </citation>
    <scope>NUCLEOTIDE SEQUENCE</scope>
    <source>
        <strain evidence="2">K377</strain>
    </source>
</reference>
<name>A0A109CYS5_AGRVI</name>
<proteinExistence type="predicted"/>
<dbReference type="Proteomes" id="UP000440716">
    <property type="component" value="Unassembled WGS sequence"/>
</dbReference>
<sequence>MGFKFNQEFRYRMPTVFGPAVGPRQKPGGGMWALEETGTMNAEWMAITYRTSADKLEALLPPGMSLRGEPLISVSCAWFKNLYWLAGRGYGILSIDFPVTYQGKTERLEGSFCPVIWEGAPDAILTGRDEMGFPKLFCDMPEITWDKEKATASCEASWFGFKFFDIALGEMEEDDAPPSLPGSGGGAAMYYKYVPRTNPFQGGGADVAYITTPAPPPGAGKPDAINFDGYEFKRWRAKGSFNWHKATFEQLPTTFHIVNAVADMPCFEIVKTEMVAFSGPGIGVSVNSIRPVEPGDQE</sequence>
<dbReference type="OrthoDB" id="47893at2"/>
<dbReference type="EMBL" id="WPHR01000011">
    <property type="protein sequence ID" value="MUZ73915.1"/>
    <property type="molecule type" value="Genomic_DNA"/>
</dbReference>
<dbReference type="Proteomes" id="UP000477951">
    <property type="component" value="Unassembled WGS sequence"/>
</dbReference>
<dbReference type="Pfam" id="PF06314">
    <property type="entry name" value="ADC"/>
    <property type="match status" value="1"/>
</dbReference>
<dbReference type="RefSeq" id="WP_012653511.1">
    <property type="nucleotide sequence ID" value="NZ_AP023269.1"/>
</dbReference>
<dbReference type="Proteomes" id="UP000179536">
    <property type="component" value="Unassembled WGS sequence"/>
</dbReference>
<evidence type="ECO:0000313" key="2">
    <source>
        <dbReference type="EMBL" id="MBF2713953.1"/>
    </source>
</evidence>
<dbReference type="EMBL" id="JACXXJ020000003">
    <property type="protein sequence ID" value="MBF2713953.1"/>
    <property type="molecule type" value="Genomic_DNA"/>
</dbReference>
<comment type="caution">
    <text evidence="6">The sequence shown here is derived from an EMBL/GenBank/DDBJ whole genome shotgun (WGS) entry which is preliminary data.</text>
</comment>
<dbReference type="OMA" id="GWRYIPK"/>
<dbReference type="EMBL" id="WPHM01000006">
    <property type="protein sequence ID" value="MUZ58554.1"/>
    <property type="molecule type" value="Genomic_DNA"/>
</dbReference>
<dbReference type="EMBL" id="MBFE02000001">
    <property type="protein sequence ID" value="MUO40456.1"/>
    <property type="molecule type" value="Genomic_DNA"/>
</dbReference>
<dbReference type="Proteomes" id="UP000655037">
    <property type="component" value="Unassembled WGS sequence"/>
</dbReference>
<accession>A0A109CYS5</accession>
<evidence type="ECO:0000313" key="8">
    <source>
        <dbReference type="Proteomes" id="UP000179454"/>
    </source>
</evidence>
<dbReference type="Proteomes" id="UP000436911">
    <property type="component" value="Unassembled WGS sequence"/>
</dbReference>
<evidence type="ECO:0000313" key="4">
    <source>
        <dbReference type="EMBL" id="MUP08489.1"/>
    </source>
</evidence>
<reference evidence="10 12" key="3">
    <citation type="submission" date="2019-12" db="EMBL/GenBank/DDBJ databases">
        <title>Whole-genome sequencing of Allorhizobium vitis.</title>
        <authorList>
            <person name="Gan H.M."/>
            <person name="Szegedi E."/>
            <person name="Burr T."/>
            <person name="Savka M.A."/>
        </authorList>
    </citation>
    <scope>NUCLEOTIDE SEQUENCE [LARGE SCALE GENOMIC DNA]</scope>
    <source>
        <strain evidence="7 12">CG415</strain>
        <strain evidence="6 13">CG516</strain>
        <strain evidence="5 10">CG989</strain>
    </source>
</reference>
<dbReference type="EMBL" id="MBFA02000001">
    <property type="protein sequence ID" value="MUP08489.1"/>
    <property type="molecule type" value="Genomic_DNA"/>
</dbReference>
<dbReference type="GO" id="GO:0016829">
    <property type="term" value="F:lyase activity"/>
    <property type="evidence" value="ECO:0007669"/>
    <property type="project" value="InterPro"/>
</dbReference>
<dbReference type="EMBL" id="WPHU01000001">
    <property type="protein sequence ID" value="MVA54550.1"/>
    <property type="molecule type" value="Genomic_DNA"/>
</dbReference>
<reference evidence="8 9" key="2">
    <citation type="submission" date="2019-11" db="EMBL/GenBank/DDBJ databases">
        <title>Whole-genome sequencing of Allorhizobium vitis.</title>
        <authorList>
            <person name="Gan H.M."/>
            <person name="Savka M.A."/>
        </authorList>
    </citation>
    <scope>NUCLEOTIDE SEQUENCE [LARGE SCALE GENOMIC DNA]</scope>
    <source>
        <strain evidence="4 9">RF2/1</strain>
        <strain evidence="3 8">T1/7</strain>
    </source>
</reference>
<keyword evidence="8" id="KW-1185">Reference proteome</keyword>
<evidence type="ECO:0000313" key="7">
    <source>
        <dbReference type="EMBL" id="MVA54550.1"/>
    </source>
</evidence>
<evidence type="ECO:0000313" key="12">
    <source>
        <dbReference type="Proteomes" id="UP000440716"/>
    </source>
</evidence>
<evidence type="ECO:0000313" key="10">
    <source>
        <dbReference type="Proteomes" id="UP000436692"/>
    </source>
</evidence>
<evidence type="ECO:0000313" key="11">
    <source>
        <dbReference type="Proteomes" id="UP000436911"/>
    </source>
</evidence>
<gene>
    <name evidence="4" type="ORF">BBK91_001185</name>
    <name evidence="3" type="ORF">BBL17_001395</name>
    <name evidence="1" type="ORF">DXT89_12295</name>
    <name evidence="7" type="ORF">GOZ88_00315</name>
    <name evidence="6" type="ORF">GOZ90_14600</name>
    <name evidence="5" type="ORF">GOZ95_13925</name>
    <name evidence="2" type="ORF">IEI95_006710</name>
</gene>
<dbReference type="AlphaFoldDB" id="A0A109CYS5"/>
<evidence type="ECO:0000313" key="3">
    <source>
        <dbReference type="EMBL" id="MUO40456.1"/>
    </source>
</evidence>
<dbReference type="EMBL" id="QUSG01000005">
    <property type="protein sequence ID" value="KAA3528025.1"/>
    <property type="molecule type" value="Genomic_DNA"/>
</dbReference>
<evidence type="ECO:0000313" key="9">
    <source>
        <dbReference type="Proteomes" id="UP000179536"/>
    </source>
</evidence>
<reference evidence="1 11" key="1">
    <citation type="submission" date="2018-08" db="EMBL/GenBank/DDBJ databases">
        <title>Genome sequencing of Agrobacterium vitis strain ICMP 10754.</title>
        <authorList>
            <person name="Visnovsky S.B."/>
            <person name="Pitman A.R."/>
        </authorList>
    </citation>
    <scope>NUCLEOTIDE SEQUENCE [LARGE SCALE GENOMIC DNA]</scope>
    <source>
        <strain evidence="1 11">ICMP 10754</strain>
    </source>
</reference>
<evidence type="ECO:0000313" key="6">
    <source>
        <dbReference type="EMBL" id="MUZ73915.1"/>
    </source>
</evidence>
<organism evidence="6 13">
    <name type="scientific">Agrobacterium vitis</name>
    <name type="common">Rhizobium vitis</name>
    <dbReference type="NCBI Taxonomy" id="373"/>
    <lineage>
        <taxon>Bacteria</taxon>
        <taxon>Pseudomonadati</taxon>
        <taxon>Pseudomonadota</taxon>
        <taxon>Alphaproteobacteria</taxon>
        <taxon>Hyphomicrobiales</taxon>
        <taxon>Rhizobiaceae</taxon>
        <taxon>Rhizobium/Agrobacterium group</taxon>
        <taxon>Agrobacterium</taxon>
    </lineage>
</organism>
<evidence type="ECO:0000313" key="5">
    <source>
        <dbReference type="EMBL" id="MUZ58554.1"/>
    </source>
</evidence>
<evidence type="ECO:0000313" key="13">
    <source>
        <dbReference type="Proteomes" id="UP000477951"/>
    </source>
</evidence>
<dbReference type="InterPro" id="IPR010451">
    <property type="entry name" value="Acetoacetate_decarboxylase"/>
</dbReference>
<dbReference type="Gene3D" id="2.40.400.10">
    <property type="entry name" value="Acetoacetate decarboxylase-like"/>
    <property type="match status" value="1"/>
</dbReference>
<dbReference type="InterPro" id="IPR023375">
    <property type="entry name" value="ADC_dom_sf"/>
</dbReference>
<dbReference type="Proteomes" id="UP000436692">
    <property type="component" value="Unassembled WGS sequence"/>
</dbReference>